<evidence type="ECO:0000313" key="1">
    <source>
        <dbReference type="EMBL" id="EXB77640.1"/>
    </source>
</evidence>
<gene>
    <name evidence="1" type="ORF">L484_018156</name>
</gene>
<organism evidence="1 2">
    <name type="scientific">Morus notabilis</name>
    <dbReference type="NCBI Taxonomy" id="981085"/>
    <lineage>
        <taxon>Eukaryota</taxon>
        <taxon>Viridiplantae</taxon>
        <taxon>Streptophyta</taxon>
        <taxon>Embryophyta</taxon>
        <taxon>Tracheophyta</taxon>
        <taxon>Spermatophyta</taxon>
        <taxon>Magnoliopsida</taxon>
        <taxon>eudicotyledons</taxon>
        <taxon>Gunneridae</taxon>
        <taxon>Pentapetalae</taxon>
        <taxon>rosids</taxon>
        <taxon>fabids</taxon>
        <taxon>Rosales</taxon>
        <taxon>Moraceae</taxon>
        <taxon>Moreae</taxon>
        <taxon>Morus</taxon>
    </lineage>
</organism>
<sequence length="90" mass="10086">MATIICSDRVWSNFPVTGSDSGLRSRVAVIATTEPDPSPASQTRSVAICFGRRFTVALDFGVVSDLVASWRRRGHGRRLFADRWCDLYFF</sequence>
<name>W9RK55_9ROSA</name>
<proteinExistence type="predicted"/>
<accession>W9RK55</accession>
<dbReference type="AlphaFoldDB" id="W9RK55"/>
<evidence type="ECO:0000313" key="2">
    <source>
        <dbReference type="Proteomes" id="UP000030645"/>
    </source>
</evidence>
<dbReference type="EMBL" id="KE344761">
    <property type="protein sequence ID" value="EXB77640.1"/>
    <property type="molecule type" value="Genomic_DNA"/>
</dbReference>
<reference evidence="2" key="1">
    <citation type="submission" date="2013-01" db="EMBL/GenBank/DDBJ databases">
        <title>Draft Genome Sequence of a Mulberry Tree, Morus notabilis C.K. Schneid.</title>
        <authorList>
            <person name="He N."/>
            <person name="Zhao S."/>
        </authorList>
    </citation>
    <scope>NUCLEOTIDE SEQUENCE</scope>
</reference>
<dbReference type="Proteomes" id="UP000030645">
    <property type="component" value="Unassembled WGS sequence"/>
</dbReference>
<keyword evidence="2" id="KW-1185">Reference proteome</keyword>
<protein>
    <submittedName>
        <fullName evidence="1">Uncharacterized protein</fullName>
    </submittedName>
</protein>